<dbReference type="AlphaFoldDB" id="A0A9D1RRY4"/>
<evidence type="ECO:0000256" key="2">
    <source>
        <dbReference type="SAM" id="Phobius"/>
    </source>
</evidence>
<keyword evidence="2" id="KW-0472">Membrane</keyword>
<reference evidence="4" key="2">
    <citation type="submission" date="2021-04" db="EMBL/GenBank/DDBJ databases">
        <authorList>
            <person name="Gilroy R."/>
        </authorList>
    </citation>
    <scope>NUCLEOTIDE SEQUENCE</scope>
    <source>
        <strain evidence="4">ChiGjej6B6-1540</strain>
    </source>
</reference>
<protein>
    <submittedName>
        <fullName evidence="4">TPM domain-containing protein</fullName>
    </submittedName>
</protein>
<dbReference type="InterPro" id="IPR007621">
    <property type="entry name" value="TPM_dom"/>
</dbReference>
<reference evidence="4" key="1">
    <citation type="journal article" date="2021" name="PeerJ">
        <title>Extensive microbial diversity within the chicken gut microbiome revealed by metagenomics and culture.</title>
        <authorList>
            <person name="Gilroy R."/>
            <person name="Ravi A."/>
            <person name="Getino M."/>
            <person name="Pursley I."/>
            <person name="Horton D.L."/>
            <person name="Alikhan N.F."/>
            <person name="Baker D."/>
            <person name="Gharbi K."/>
            <person name="Hall N."/>
            <person name="Watson M."/>
            <person name="Adriaenssens E.M."/>
            <person name="Foster-Nyarko E."/>
            <person name="Jarju S."/>
            <person name="Secka A."/>
            <person name="Antonio M."/>
            <person name="Oren A."/>
            <person name="Chaudhuri R.R."/>
            <person name="La Ragione R."/>
            <person name="Hildebrand F."/>
            <person name="Pallen M.J."/>
        </authorList>
    </citation>
    <scope>NUCLEOTIDE SEQUENCE</scope>
    <source>
        <strain evidence="4">ChiGjej6B6-1540</strain>
    </source>
</reference>
<feature type="compositionally biased region" description="Gly residues" evidence="1">
    <location>
        <begin position="277"/>
        <end position="344"/>
    </location>
</feature>
<dbReference type="Pfam" id="PF04536">
    <property type="entry name" value="TPM_phosphatase"/>
    <property type="match status" value="1"/>
</dbReference>
<proteinExistence type="predicted"/>
<dbReference type="Proteomes" id="UP000824192">
    <property type="component" value="Unassembled WGS sequence"/>
</dbReference>
<name>A0A9D1RRY4_9FIRM</name>
<sequence>MKALKQTWVAVLIAVLLIGAAVGIGQLRRPQTQISGGKTDLDTTLDTAYLSKYLSDGADVFTASEEKSILLYNANWDERYNSKIAVVTLTQSSDASLNDTALDWADRFGLRAGDAILVLETGGAGDYYLLTGDDFYSMMPDDVVNRYLSQYLENDFAAKRYGKGVLNLFSGINELYYDTFGLGNEGYYPSSTGGGSIRWSTILVVVLVLALVIASAADEYRYDSYRRRYAGMGTPPVVFRPILFWHRPGWGWYDRRWNRPYRDHRPPRGPRPPHGPGPGGFGGHGGFGGGNPGGFGGMGGFGRGGNFGGGHGGGRSSAGRGGGFGGGHGGGRGGGFGGGHGGGR</sequence>
<feature type="domain" description="TPM" evidence="3">
    <location>
        <begin position="55"/>
        <end position="173"/>
    </location>
</feature>
<comment type="caution">
    <text evidence="4">The sequence shown here is derived from an EMBL/GenBank/DDBJ whole genome shotgun (WGS) entry which is preliminary data.</text>
</comment>
<feature type="transmembrane region" description="Helical" evidence="2">
    <location>
        <begin position="197"/>
        <end position="217"/>
    </location>
</feature>
<organism evidence="4 5">
    <name type="scientific">Candidatus Flavonifractor merdipullorum</name>
    <dbReference type="NCBI Taxonomy" id="2838590"/>
    <lineage>
        <taxon>Bacteria</taxon>
        <taxon>Bacillati</taxon>
        <taxon>Bacillota</taxon>
        <taxon>Clostridia</taxon>
        <taxon>Eubacteriales</taxon>
        <taxon>Oscillospiraceae</taxon>
        <taxon>Flavonifractor</taxon>
    </lineage>
</organism>
<gene>
    <name evidence="4" type="ORF">H9868_00830</name>
</gene>
<evidence type="ECO:0000313" key="5">
    <source>
        <dbReference type="Proteomes" id="UP000824192"/>
    </source>
</evidence>
<keyword evidence="2" id="KW-0812">Transmembrane</keyword>
<feature type="region of interest" description="Disordered" evidence="1">
    <location>
        <begin position="264"/>
        <end position="344"/>
    </location>
</feature>
<keyword evidence="2" id="KW-1133">Transmembrane helix</keyword>
<dbReference type="Gene3D" id="3.10.310.50">
    <property type="match status" value="1"/>
</dbReference>
<evidence type="ECO:0000313" key="4">
    <source>
        <dbReference type="EMBL" id="HIW93064.1"/>
    </source>
</evidence>
<evidence type="ECO:0000259" key="3">
    <source>
        <dbReference type="Pfam" id="PF04536"/>
    </source>
</evidence>
<dbReference type="EMBL" id="DXGA01000018">
    <property type="protein sequence ID" value="HIW93064.1"/>
    <property type="molecule type" value="Genomic_DNA"/>
</dbReference>
<accession>A0A9D1RRY4</accession>
<evidence type="ECO:0000256" key="1">
    <source>
        <dbReference type="SAM" id="MobiDB-lite"/>
    </source>
</evidence>